<sequence>MGIMTMDDNVTAVTGAADATAAPTGVVNAGKAAIFDLDGTLLDSMGVWDQVDEDFLSKRGIPVPADYATTIAAMQFRQIAEYTIARFGLSETPEQIMAEWDEMGRRMYETSVEAKLGALDYLTDLKASGARLAVATSLPPALREPAMRHVGILDLFDTTVSVDDVGDVGKDRPDVYLLAAQRLGVDPHDCTVFEDLLVAMRSARSAGMRVWAMHDDSSAADWPAICDLADGVLFDFTNAPRIL</sequence>
<dbReference type="InterPro" id="IPR006439">
    <property type="entry name" value="HAD-SF_hydro_IA"/>
</dbReference>
<dbReference type="Pfam" id="PF00702">
    <property type="entry name" value="Hydrolase"/>
    <property type="match status" value="1"/>
</dbReference>
<keyword evidence="2" id="KW-1185">Reference proteome</keyword>
<evidence type="ECO:0000313" key="2">
    <source>
        <dbReference type="Proteomes" id="UP000287470"/>
    </source>
</evidence>
<dbReference type="InterPro" id="IPR036412">
    <property type="entry name" value="HAD-like_sf"/>
</dbReference>
<dbReference type="SFLD" id="SFLDS00003">
    <property type="entry name" value="Haloacid_Dehalogenase"/>
    <property type="match status" value="1"/>
</dbReference>
<organism evidence="1 2">
    <name type="scientific">Bifidobacterium samirii</name>
    <dbReference type="NCBI Taxonomy" id="2306974"/>
    <lineage>
        <taxon>Bacteria</taxon>
        <taxon>Bacillati</taxon>
        <taxon>Actinomycetota</taxon>
        <taxon>Actinomycetes</taxon>
        <taxon>Bifidobacteriales</taxon>
        <taxon>Bifidobacteriaceae</taxon>
        <taxon>Bifidobacterium</taxon>
    </lineage>
</organism>
<dbReference type="SFLD" id="SFLDG01129">
    <property type="entry name" value="C1.5:_HAD__Beta-PGM__Phosphata"/>
    <property type="match status" value="1"/>
</dbReference>
<dbReference type="InterPro" id="IPR023198">
    <property type="entry name" value="PGP-like_dom2"/>
</dbReference>
<dbReference type="SUPFAM" id="SSF56784">
    <property type="entry name" value="HAD-like"/>
    <property type="match status" value="1"/>
</dbReference>
<dbReference type="NCBIfam" id="TIGR01509">
    <property type="entry name" value="HAD-SF-IA-v3"/>
    <property type="match status" value="1"/>
</dbReference>
<reference evidence="1 2" key="1">
    <citation type="submission" date="2018-09" db="EMBL/GenBank/DDBJ databases">
        <title>Characterization of the phylogenetic diversity of five novel species belonging to the genus Bifidobacterium.</title>
        <authorList>
            <person name="Lugli G.A."/>
            <person name="Duranti S."/>
            <person name="Milani C."/>
        </authorList>
    </citation>
    <scope>NUCLEOTIDE SEQUENCE [LARGE SCALE GENOMIC DNA]</scope>
    <source>
        <strain evidence="1 2">2033B</strain>
    </source>
</reference>
<proteinExistence type="predicted"/>
<evidence type="ECO:0000313" key="1">
    <source>
        <dbReference type="EMBL" id="RSX57813.1"/>
    </source>
</evidence>
<dbReference type="Gene3D" id="1.10.150.240">
    <property type="entry name" value="Putative phosphatase, domain 2"/>
    <property type="match status" value="1"/>
</dbReference>
<gene>
    <name evidence="1" type="ORF">D2E24_0661</name>
</gene>
<dbReference type="CDD" id="cd07505">
    <property type="entry name" value="HAD_BPGM-like"/>
    <property type="match status" value="1"/>
</dbReference>
<dbReference type="InterPro" id="IPR023214">
    <property type="entry name" value="HAD_sf"/>
</dbReference>
<dbReference type="Proteomes" id="UP000287470">
    <property type="component" value="Unassembled WGS sequence"/>
</dbReference>
<dbReference type="EMBL" id="QXGK01000004">
    <property type="protein sequence ID" value="RSX57813.1"/>
    <property type="molecule type" value="Genomic_DNA"/>
</dbReference>
<dbReference type="PANTHER" id="PTHR18901:SF38">
    <property type="entry name" value="PSEUDOURIDINE-5'-PHOSPHATASE"/>
    <property type="match status" value="1"/>
</dbReference>
<dbReference type="AlphaFoldDB" id="A0A430FVJ7"/>
<protein>
    <submittedName>
        <fullName evidence="1">Beta-phosphoglucomutase</fullName>
    </submittedName>
</protein>
<accession>A0A430FVJ7</accession>
<dbReference type="PANTHER" id="PTHR18901">
    <property type="entry name" value="2-DEOXYGLUCOSE-6-PHOSPHATE PHOSPHATASE 2"/>
    <property type="match status" value="1"/>
</dbReference>
<dbReference type="GO" id="GO:0016791">
    <property type="term" value="F:phosphatase activity"/>
    <property type="evidence" value="ECO:0007669"/>
    <property type="project" value="TreeGrafter"/>
</dbReference>
<name>A0A430FVJ7_9BIFI</name>
<dbReference type="Gene3D" id="3.40.50.1000">
    <property type="entry name" value="HAD superfamily/HAD-like"/>
    <property type="match status" value="1"/>
</dbReference>
<comment type="caution">
    <text evidence="1">The sequence shown here is derived from an EMBL/GenBank/DDBJ whole genome shotgun (WGS) entry which is preliminary data.</text>
</comment>